<comment type="caution">
    <text evidence="7">The sequence shown here is derived from an EMBL/GenBank/DDBJ whole genome shotgun (WGS) entry which is preliminary data.</text>
</comment>
<dbReference type="PRINTS" id="PR00162">
    <property type="entry name" value="RIESKE"/>
</dbReference>
<evidence type="ECO:0000259" key="6">
    <source>
        <dbReference type="PROSITE" id="PS51296"/>
    </source>
</evidence>
<dbReference type="Pfam" id="PF00355">
    <property type="entry name" value="Rieske"/>
    <property type="match status" value="1"/>
</dbReference>
<dbReference type="EMBL" id="DXCD01000222">
    <property type="protein sequence ID" value="HIZ13951.1"/>
    <property type="molecule type" value="Genomic_DNA"/>
</dbReference>
<proteinExistence type="predicted"/>
<organism evidence="7 8">
    <name type="scientific">Candidatus Mediterraneibacter stercorigallinarum</name>
    <dbReference type="NCBI Taxonomy" id="2838686"/>
    <lineage>
        <taxon>Bacteria</taxon>
        <taxon>Bacillati</taxon>
        <taxon>Bacillota</taxon>
        <taxon>Clostridia</taxon>
        <taxon>Lachnospirales</taxon>
        <taxon>Lachnospiraceae</taxon>
        <taxon>Mediterraneibacter</taxon>
    </lineage>
</organism>
<keyword evidence="5" id="KW-1015">Disulfide bond</keyword>
<feature type="domain" description="Rieske" evidence="6">
    <location>
        <begin position="403"/>
        <end position="486"/>
    </location>
</feature>
<evidence type="ECO:0000313" key="8">
    <source>
        <dbReference type="Proteomes" id="UP000824017"/>
    </source>
</evidence>
<dbReference type="InterPro" id="IPR005805">
    <property type="entry name" value="Rieske_Fe-S_prot_C"/>
</dbReference>
<dbReference type="Gene3D" id="3.50.50.60">
    <property type="entry name" value="FAD/NAD(P)-binding domain"/>
    <property type="match status" value="1"/>
</dbReference>
<evidence type="ECO:0000256" key="1">
    <source>
        <dbReference type="ARBA" id="ARBA00022714"/>
    </source>
</evidence>
<evidence type="ECO:0000256" key="3">
    <source>
        <dbReference type="ARBA" id="ARBA00023004"/>
    </source>
</evidence>
<dbReference type="GO" id="GO:0005737">
    <property type="term" value="C:cytoplasm"/>
    <property type="evidence" value="ECO:0007669"/>
    <property type="project" value="TreeGrafter"/>
</dbReference>
<keyword evidence="4" id="KW-0411">Iron-sulfur</keyword>
<evidence type="ECO:0000313" key="7">
    <source>
        <dbReference type="EMBL" id="HIZ13951.1"/>
    </source>
</evidence>
<dbReference type="InterPro" id="IPR006076">
    <property type="entry name" value="FAD-dep_OxRdtase"/>
</dbReference>
<reference evidence="7" key="1">
    <citation type="journal article" date="2021" name="PeerJ">
        <title>Extensive microbial diversity within the chicken gut microbiome revealed by metagenomics and culture.</title>
        <authorList>
            <person name="Gilroy R."/>
            <person name="Ravi A."/>
            <person name="Getino M."/>
            <person name="Pursley I."/>
            <person name="Horton D.L."/>
            <person name="Alikhan N.F."/>
            <person name="Baker D."/>
            <person name="Gharbi K."/>
            <person name="Hall N."/>
            <person name="Watson M."/>
            <person name="Adriaenssens E.M."/>
            <person name="Foster-Nyarko E."/>
            <person name="Jarju S."/>
            <person name="Secka A."/>
            <person name="Antonio M."/>
            <person name="Oren A."/>
            <person name="Chaudhuri R.R."/>
            <person name="La Ragione R."/>
            <person name="Hildebrand F."/>
            <person name="Pallen M.J."/>
        </authorList>
    </citation>
    <scope>NUCLEOTIDE SEQUENCE</scope>
    <source>
        <strain evidence="7">ChiGjej1B1-13045</strain>
    </source>
</reference>
<dbReference type="Proteomes" id="UP000824017">
    <property type="component" value="Unassembled WGS sequence"/>
</dbReference>
<sequence>MESIWSKTCDIRKRQALDREIEADAAVIGGGMAGILTAYQLERSGVRTVVLEAERIGGGQTKNTTAKITSQHGMFCRDFIEKKGQDAARQYVRANQAAVEEYKRIIRDEGIDCDLKETDAYVYSQDEEKLKAEAGAALELGIEASYEASCEQKIEIPVSCAGAVKFARQAQFHPLKFIAALSEHLTIYEDTPVKEVEEHTVKTACGSVKAGKIIFATHFPFINFPGMYFARMHQERSYVLALENAGTINGIYIGDGEDALSFRQFDRYLLLGGEGHRTGEKKEGGKYEGGSYERLRAAARELYPRSREAACWSAQDCVTADKVPFIGRYASDRPDWFVATGFQKWGMSSSMVSAMLLRDMICGTENPCAEVFDPSRFSAEEIPQIMKDSGKAVKGLSKRFFHIPDETASQLEPGHGAVVETENGKAGVYKTEDQKIYQVDIVCPHLGCELTWNPDEKTWDCPCHGSRFDYKGNLIEGPAQEGIHYE</sequence>
<dbReference type="InterPro" id="IPR036188">
    <property type="entry name" value="FAD/NAD-bd_sf"/>
</dbReference>
<evidence type="ECO:0000256" key="5">
    <source>
        <dbReference type="ARBA" id="ARBA00023157"/>
    </source>
</evidence>
<keyword evidence="2" id="KW-0479">Metal-binding</keyword>
<dbReference type="SUPFAM" id="SSF50022">
    <property type="entry name" value="ISP domain"/>
    <property type="match status" value="1"/>
</dbReference>
<accession>A0A9D2IK91</accession>
<gene>
    <name evidence="7" type="ORF">H9817_08525</name>
</gene>
<dbReference type="GO" id="GO:0004497">
    <property type="term" value="F:monooxygenase activity"/>
    <property type="evidence" value="ECO:0007669"/>
    <property type="project" value="UniProtKB-ARBA"/>
</dbReference>
<evidence type="ECO:0000256" key="4">
    <source>
        <dbReference type="ARBA" id="ARBA00023014"/>
    </source>
</evidence>
<protein>
    <submittedName>
        <fullName evidence="7">FAD-dependent oxidoreductase</fullName>
    </submittedName>
</protein>
<dbReference type="Gene3D" id="2.102.10.10">
    <property type="entry name" value="Rieske [2Fe-2S] iron-sulphur domain"/>
    <property type="match status" value="1"/>
</dbReference>
<dbReference type="AlphaFoldDB" id="A0A9D2IK91"/>
<dbReference type="SUPFAM" id="SSF51905">
    <property type="entry name" value="FAD/NAD(P)-binding domain"/>
    <property type="match status" value="1"/>
</dbReference>
<keyword evidence="1" id="KW-0001">2Fe-2S</keyword>
<dbReference type="PANTHER" id="PTHR13847">
    <property type="entry name" value="SARCOSINE DEHYDROGENASE-RELATED"/>
    <property type="match status" value="1"/>
</dbReference>
<evidence type="ECO:0000256" key="2">
    <source>
        <dbReference type="ARBA" id="ARBA00022723"/>
    </source>
</evidence>
<dbReference type="Pfam" id="PF01266">
    <property type="entry name" value="DAO"/>
    <property type="match status" value="1"/>
</dbReference>
<dbReference type="InterPro" id="IPR017941">
    <property type="entry name" value="Rieske_2Fe-2S"/>
</dbReference>
<dbReference type="GO" id="GO:0016020">
    <property type="term" value="C:membrane"/>
    <property type="evidence" value="ECO:0007669"/>
    <property type="project" value="InterPro"/>
</dbReference>
<dbReference type="InterPro" id="IPR036922">
    <property type="entry name" value="Rieske_2Fe-2S_sf"/>
</dbReference>
<name>A0A9D2IK91_9FIRM</name>
<reference evidence="7" key="2">
    <citation type="submission" date="2021-04" db="EMBL/GenBank/DDBJ databases">
        <authorList>
            <person name="Gilroy R."/>
        </authorList>
    </citation>
    <scope>NUCLEOTIDE SEQUENCE</scope>
    <source>
        <strain evidence="7">ChiGjej1B1-13045</strain>
    </source>
</reference>
<dbReference type="PANTHER" id="PTHR13847:SF274">
    <property type="entry name" value="RIESKE 2FE-2S IRON-SULFUR PROTEIN YHFW-RELATED"/>
    <property type="match status" value="1"/>
</dbReference>
<dbReference type="GO" id="GO:0051537">
    <property type="term" value="F:2 iron, 2 sulfur cluster binding"/>
    <property type="evidence" value="ECO:0007669"/>
    <property type="project" value="UniProtKB-KW"/>
</dbReference>
<dbReference type="PROSITE" id="PS51296">
    <property type="entry name" value="RIESKE"/>
    <property type="match status" value="1"/>
</dbReference>
<dbReference type="Gene3D" id="3.30.9.10">
    <property type="entry name" value="D-Amino Acid Oxidase, subunit A, domain 2"/>
    <property type="match status" value="1"/>
</dbReference>
<dbReference type="GO" id="GO:0046872">
    <property type="term" value="F:metal ion binding"/>
    <property type="evidence" value="ECO:0007669"/>
    <property type="project" value="UniProtKB-KW"/>
</dbReference>
<dbReference type="GO" id="GO:0016705">
    <property type="term" value="F:oxidoreductase activity, acting on paired donors, with incorporation or reduction of molecular oxygen"/>
    <property type="evidence" value="ECO:0007669"/>
    <property type="project" value="UniProtKB-ARBA"/>
</dbReference>
<keyword evidence="3" id="KW-0408">Iron</keyword>